<dbReference type="InterPro" id="IPR029787">
    <property type="entry name" value="Nucleotide_cyclase"/>
</dbReference>
<evidence type="ECO:0000313" key="4">
    <source>
        <dbReference type="Proteomes" id="UP000215931"/>
    </source>
</evidence>
<dbReference type="Proteomes" id="UP000215931">
    <property type="component" value="Unassembled WGS sequence"/>
</dbReference>
<comment type="caution">
    <text evidence="3">The sequence shown here is derived from an EMBL/GenBank/DDBJ whole genome shotgun (WGS) entry which is preliminary data.</text>
</comment>
<feature type="transmembrane region" description="Helical" evidence="1">
    <location>
        <begin position="203"/>
        <end position="222"/>
    </location>
</feature>
<dbReference type="CDD" id="cd01949">
    <property type="entry name" value="GGDEF"/>
    <property type="match status" value="1"/>
</dbReference>
<feature type="transmembrane region" description="Helical" evidence="1">
    <location>
        <begin position="147"/>
        <end position="167"/>
    </location>
</feature>
<evidence type="ECO:0000259" key="2">
    <source>
        <dbReference type="PROSITE" id="PS50887"/>
    </source>
</evidence>
<feature type="domain" description="GGDEF" evidence="2">
    <location>
        <begin position="276"/>
        <end position="409"/>
    </location>
</feature>
<dbReference type="EMBL" id="NPKH01000011">
    <property type="protein sequence ID" value="PAP96863.1"/>
    <property type="molecule type" value="Genomic_DNA"/>
</dbReference>
<dbReference type="PANTHER" id="PTHR46663">
    <property type="entry name" value="DIGUANYLATE CYCLASE DGCT-RELATED"/>
    <property type="match status" value="1"/>
</dbReference>
<keyword evidence="1" id="KW-1133">Transmembrane helix</keyword>
<feature type="transmembrane region" description="Helical" evidence="1">
    <location>
        <begin position="121"/>
        <end position="141"/>
    </location>
</feature>
<dbReference type="SMART" id="SM00267">
    <property type="entry name" value="GGDEF"/>
    <property type="match status" value="1"/>
</dbReference>
<protein>
    <recommendedName>
        <fullName evidence="2">GGDEF domain-containing protein</fullName>
    </recommendedName>
</protein>
<feature type="transmembrane region" description="Helical" evidence="1">
    <location>
        <begin position="179"/>
        <end position="197"/>
    </location>
</feature>
<reference evidence="3 4" key="1">
    <citation type="submission" date="2017-08" db="EMBL/GenBank/DDBJ databases">
        <title>Mesorhizobium wenxinae sp. nov., a novel rhizobial species isolated from root nodules of chickpea (Cicer arietinum L.).</title>
        <authorList>
            <person name="Zhang J."/>
        </authorList>
    </citation>
    <scope>NUCLEOTIDE SEQUENCE [LARGE SCALE GENOMIC DNA]</scope>
    <source>
        <strain evidence="4">WYCCWR 10019</strain>
    </source>
</reference>
<dbReference type="NCBIfam" id="TIGR00254">
    <property type="entry name" value="GGDEF"/>
    <property type="match status" value="1"/>
</dbReference>
<dbReference type="InterPro" id="IPR043128">
    <property type="entry name" value="Rev_trsase/Diguanyl_cyclase"/>
</dbReference>
<proteinExistence type="predicted"/>
<feature type="transmembrane region" description="Helical" evidence="1">
    <location>
        <begin position="67"/>
        <end position="86"/>
    </location>
</feature>
<dbReference type="PROSITE" id="PS50887">
    <property type="entry name" value="GGDEF"/>
    <property type="match status" value="1"/>
</dbReference>
<dbReference type="OrthoDB" id="9812260at2"/>
<dbReference type="RefSeq" id="WP_095517517.1">
    <property type="nucleotide sequence ID" value="NZ_NPKH01000011.1"/>
</dbReference>
<dbReference type="SUPFAM" id="SSF55073">
    <property type="entry name" value="Nucleotide cyclase"/>
    <property type="match status" value="1"/>
</dbReference>
<keyword evidence="1" id="KW-0812">Transmembrane</keyword>
<evidence type="ECO:0000256" key="1">
    <source>
        <dbReference type="SAM" id="Phobius"/>
    </source>
</evidence>
<organism evidence="3 4">
    <name type="scientific">Mesorhizobium wenxiniae</name>
    <dbReference type="NCBI Taxonomy" id="2014805"/>
    <lineage>
        <taxon>Bacteria</taxon>
        <taxon>Pseudomonadati</taxon>
        <taxon>Pseudomonadota</taxon>
        <taxon>Alphaproteobacteria</taxon>
        <taxon>Hyphomicrobiales</taxon>
        <taxon>Phyllobacteriaceae</taxon>
        <taxon>Mesorhizobium</taxon>
    </lineage>
</organism>
<feature type="transmembrane region" description="Helical" evidence="1">
    <location>
        <begin position="92"/>
        <end position="109"/>
    </location>
</feature>
<name>A0A271KM43_9HYPH</name>
<dbReference type="Gene3D" id="3.30.70.270">
    <property type="match status" value="1"/>
</dbReference>
<evidence type="ECO:0000313" key="3">
    <source>
        <dbReference type="EMBL" id="PAP96863.1"/>
    </source>
</evidence>
<accession>A0A271KM43</accession>
<sequence>MVQHAPWRLCRPARSTRLAHDEPLANPKPRGKRSAGARLFAWFSSPIRAEPEAVRARLLDTTFDRKFAVLFGSISVLVLAVSAAVVTGDRWPYAWIAADLVLFAARFLLMRECERARKRGGTGPLAGLMAAGGPWSVIFGLGCYGCVISGNVALAVLAALNVAGVVGVVSSRNAATPRYAIFVMLAVSLPFLVGALFSPLPGMSIVGFQVPFYVAGVIIVLLQNHAINVRMIRAELDNRDLAIKDALTGLPNRIFLQEKLRGMCSELAAPAANGGRPFAVLSMDLDGFKHVNDRFGHAVGDMLLRKVAERLKRAFRPGDVVFRIGGDEFVILLPGTSEIEATYLAKRAIEKISVPFDLGLGTAIPIGLSIGSAFAPADGCEPEILLTCSDHALYEAKRTGKGRYWAHVRAAN</sequence>
<dbReference type="PANTHER" id="PTHR46663:SF4">
    <property type="entry name" value="DIGUANYLATE CYCLASE DGCT-RELATED"/>
    <property type="match status" value="1"/>
</dbReference>
<dbReference type="InterPro" id="IPR000160">
    <property type="entry name" value="GGDEF_dom"/>
</dbReference>
<dbReference type="AlphaFoldDB" id="A0A271KM43"/>
<dbReference type="InterPro" id="IPR052163">
    <property type="entry name" value="DGC-Regulatory_Protein"/>
</dbReference>
<keyword evidence="4" id="KW-1185">Reference proteome</keyword>
<dbReference type="Pfam" id="PF00990">
    <property type="entry name" value="GGDEF"/>
    <property type="match status" value="1"/>
</dbReference>
<keyword evidence="1" id="KW-0472">Membrane</keyword>
<gene>
    <name evidence="3" type="ORF">CIT31_03975</name>
</gene>